<dbReference type="CDD" id="cd00207">
    <property type="entry name" value="fer2"/>
    <property type="match status" value="1"/>
</dbReference>
<dbReference type="Gene3D" id="2.40.30.10">
    <property type="entry name" value="Translation factors"/>
    <property type="match status" value="1"/>
</dbReference>
<keyword evidence="7" id="KW-0411">Iron-sulfur</keyword>
<sequence length="317" mass="34025">MISHDEHRLDVEVVGIEEVALGVRAVHLGRVDGTDLPPWTPGAHIDVQLGTLTRQYSLCGRTDDLATWRIGVLLEPDSRGGSQFVHGLRPGDKLAVVGPRNNFILQPAAEYLFVAGGIGITPLLPMISAVEAQGLTWRLLYGGRRRASMAFLPELEPYGDRVLISPQDEDGHPDIEGALAQCGPGVHVYCCGPEPLLAAVEERTLTLPAGSTHVERFRPRAAEPGAAADTAFEVVLERTGVTVQVPADEPIVDALLRVGVAVDTSCREGICGSCETRVLEGVPLHRDSLLSDEERAANDTMMVCVGRSSTPRLVLDL</sequence>
<evidence type="ECO:0000256" key="4">
    <source>
        <dbReference type="ARBA" id="ARBA00022723"/>
    </source>
</evidence>
<evidence type="ECO:0000256" key="7">
    <source>
        <dbReference type="ARBA" id="ARBA00023014"/>
    </source>
</evidence>
<accession>A0ABN1UB78</accession>
<organism evidence="10 11">
    <name type="scientific">Nocardioides aquiterrae</name>
    <dbReference type="NCBI Taxonomy" id="203799"/>
    <lineage>
        <taxon>Bacteria</taxon>
        <taxon>Bacillati</taxon>
        <taxon>Actinomycetota</taxon>
        <taxon>Actinomycetes</taxon>
        <taxon>Propionibacteriales</taxon>
        <taxon>Nocardioidaceae</taxon>
        <taxon>Nocardioides</taxon>
    </lineage>
</organism>
<dbReference type="SUPFAM" id="SSF54292">
    <property type="entry name" value="2Fe-2S ferredoxin-like"/>
    <property type="match status" value="1"/>
</dbReference>
<keyword evidence="6" id="KW-0408">Iron</keyword>
<comment type="caution">
    <text evidence="10">The sequence shown here is derived from an EMBL/GenBank/DDBJ whole genome shotgun (WGS) entry which is preliminary data.</text>
</comment>
<keyword evidence="2" id="KW-0285">Flavoprotein</keyword>
<evidence type="ECO:0000313" key="10">
    <source>
        <dbReference type="EMBL" id="GAA1134597.1"/>
    </source>
</evidence>
<dbReference type="PANTHER" id="PTHR47354:SF1">
    <property type="entry name" value="CARNITINE MONOOXYGENASE REDUCTASE SUBUNIT"/>
    <property type="match status" value="1"/>
</dbReference>
<dbReference type="Gene3D" id="3.10.20.30">
    <property type="match status" value="1"/>
</dbReference>
<evidence type="ECO:0000313" key="11">
    <source>
        <dbReference type="Proteomes" id="UP001499979"/>
    </source>
</evidence>
<dbReference type="InterPro" id="IPR039261">
    <property type="entry name" value="FNR_nucleotide-bd"/>
</dbReference>
<dbReference type="InterPro" id="IPR036010">
    <property type="entry name" value="2Fe-2S_ferredoxin-like_sf"/>
</dbReference>
<proteinExistence type="predicted"/>
<name>A0ABN1UB78_9ACTN</name>
<dbReference type="PRINTS" id="PR00409">
    <property type="entry name" value="PHDIOXRDTASE"/>
</dbReference>
<feature type="domain" description="2Fe-2S ferredoxin-type" evidence="8">
    <location>
        <begin position="232"/>
        <end position="317"/>
    </location>
</feature>
<dbReference type="SUPFAM" id="SSF52343">
    <property type="entry name" value="Ferredoxin reductase-like, C-terminal NADP-linked domain"/>
    <property type="match status" value="1"/>
</dbReference>
<dbReference type="SUPFAM" id="SSF63380">
    <property type="entry name" value="Riboflavin synthase domain-like"/>
    <property type="match status" value="1"/>
</dbReference>
<dbReference type="Gene3D" id="3.40.50.80">
    <property type="entry name" value="Nucleotide-binding domain of ferredoxin-NADP reductase (FNR) module"/>
    <property type="match status" value="1"/>
</dbReference>
<dbReference type="InterPro" id="IPR001041">
    <property type="entry name" value="2Fe-2S_ferredoxin-type"/>
</dbReference>
<dbReference type="InterPro" id="IPR006058">
    <property type="entry name" value="2Fe2S_fd_BS"/>
</dbReference>
<dbReference type="RefSeq" id="WP_343906716.1">
    <property type="nucleotide sequence ID" value="NZ_BAAAJE010000006.1"/>
</dbReference>
<keyword evidence="11" id="KW-1185">Reference proteome</keyword>
<protein>
    <submittedName>
        <fullName evidence="10">PDR/VanB family oxidoreductase</fullName>
    </submittedName>
</protein>
<dbReference type="PANTHER" id="PTHR47354">
    <property type="entry name" value="NADH OXIDOREDUCTASE HCR"/>
    <property type="match status" value="1"/>
</dbReference>
<dbReference type="InterPro" id="IPR017927">
    <property type="entry name" value="FAD-bd_FR_type"/>
</dbReference>
<dbReference type="InterPro" id="IPR050415">
    <property type="entry name" value="MRET"/>
</dbReference>
<evidence type="ECO:0000256" key="2">
    <source>
        <dbReference type="ARBA" id="ARBA00022630"/>
    </source>
</evidence>
<evidence type="ECO:0000256" key="5">
    <source>
        <dbReference type="ARBA" id="ARBA00023002"/>
    </source>
</evidence>
<evidence type="ECO:0000256" key="1">
    <source>
        <dbReference type="ARBA" id="ARBA00001974"/>
    </source>
</evidence>
<feature type="domain" description="FAD-binding FR-type" evidence="9">
    <location>
        <begin position="6"/>
        <end position="106"/>
    </location>
</feature>
<evidence type="ECO:0000256" key="3">
    <source>
        <dbReference type="ARBA" id="ARBA00022714"/>
    </source>
</evidence>
<dbReference type="PROSITE" id="PS51085">
    <property type="entry name" value="2FE2S_FER_2"/>
    <property type="match status" value="1"/>
</dbReference>
<keyword evidence="5" id="KW-0560">Oxidoreductase</keyword>
<evidence type="ECO:0000256" key="6">
    <source>
        <dbReference type="ARBA" id="ARBA00023004"/>
    </source>
</evidence>
<dbReference type="PROSITE" id="PS51384">
    <property type="entry name" value="FAD_FR"/>
    <property type="match status" value="1"/>
</dbReference>
<keyword evidence="3" id="KW-0001">2Fe-2S</keyword>
<evidence type="ECO:0000259" key="9">
    <source>
        <dbReference type="PROSITE" id="PS51384"/>
    </source>
</evidence>
<dbReference type="Proteomes" id="UP001499979">
    <property type="component" value="Unassembled WGS sequence"/>
</dbReference>
<dbReference type="Pfam" id="PF00111">
    <property type="entry name" value="Fer2"/>
    <property type="match status" value="1"/>
</dbReference>
<dbReference type="PROSITE" id="PS00197">
    <property type="entry name" value="2FE2S_FER_1"/>
    <property type="match status" value="1"/>
</dbReference>
<evidence type="ECO:0000259" key="8">
    <source>
        <dbReference type="PROSITE" id="PS51085"/>
    </source>
</evidence>
<dbReference type="CDD" id="cd06185">
    <property type="entry name" value="PDR_like"/>
    <property type="match status" value="1"/>
</dbReference>
<comment type="cofactor">
    <cofactor evidence="1">
        <name>FAD</name>
        <dbReference type="ChEBI" id="CHEBI:57692"/>
    </cofactor>
</comment>
<keyword evidence="4" id="KW-0479">Metal-binding</keyword>
<dbReference type="InterPro" id="IPR012675">
    <property type="entry name" value="Beta-grasp_dom_sf"/>
</dbReference>
<gene>
    <name evidence="10" type="ORF">GCM10009606_13480</name>
</gene>
<dbReference type="EMBL" id="BAAAJE010000006">
    <property type="protein sequence ID" value="GAA1134597.1"/>
    <property type="molecule type" value="Genomic_DNA"/>
</dbReference>
<dbReference type="InterPro" id="IPR017938">
    <property type="entry name" value="Riboflavin_synthase-like_b-brl"/>
</dbReference>
<reference evidence="10 11" key="1">
    <citation type="journal article" date="2019" name="Int. J. Syst. Evol. Microbiol.">
        <title>The Global Catalogue of Microorganisms (GCM) 10K type strain sequencing project: providing services to taxonomists for standard genome sequencing and annotation.</title>
        <authorList>
            <consortium name="The Broad Institute Genomics Platform"/>
            <consortium name="The Broad Institute Genome Sequencing Center for Infectious Disease"/>
            <person name="Wu L."/>
            <person name="Ma J."/>
        </authorList>
    </citation>
    <scope>NUCLEOTIDE SEQUENCE [LARGE SCALE GENOMIC DNA]</scope>
    <source>
        <strain evidence="10 11">JCM 11813</strain>
    </source>
</reference>